<accession>A0A421B264</accession>
<feature type="compositionally biased region" description="Low complexity" evidence="1">
    <location>
        <begin position="411"/>
        <end position="481"/>
    </location>
</feature>
<keyword evidence="5" id="KW-1185">Reference proteome</keyword>
<name>A0A421B264_9PSEU</name>
<keyword evidence="2" id="KW-0812">Transmembrane</keyword>
<reference evidence="4 5" key="1">
    <citation type="submission" date="2018-10" db="EMBL/GenBank/DDBJ databases">
        <title>Genomic Encyclopedia of Archaeal and Bacterial Type Strains, Phase II (KMG-II): from individual species to whole genera.</title>
        <authorList>
            <person name="Goeker M."/>
        </authorList>
    </citation>
    <scope>NUCLEOTIDE SEQUENCE [LARGE SCALE GENOMIC DNA]</scope>
    <source>
        <strain evidence="4 5">DSM 45657</strain>
    </source>
</reference>
<evidence type="ECO:0000256" key="2">
    <source>
        <dbReference type="SAM" id="Phobius"/>
    </source>
</evidence>
<evidence type="ECO:0000256" key="3">
    <source>
        <dbReference type="SAM" id="SignalP"/>
    </source>
</evidence>
<keyword evidence="2" id="KW-1133">Transmembrane helix</keyword>
<dbReference type="RefSeq" id="WP_121391250.1">
    <property type="nucleotide sequence ID" value="NZ_RCDD01000002.1"/>
</dbReference>
<feature type="chain" id="PRO_5038469415" description="Prenyltransferase/squalene oxidase-like repeat protein" evidence="3">
    <location>
        <begin position="32"/>
        <end position="922"/>
    </location>
</feature>
<dbReference type="SUPFAM" id="SSF48239">
    <property type="entry name" value="Terpenoid cyclases/Protein prenyltransferases"/>
    <property type="match status" value="2"/>
</dbReference>
<dbReference type="EMBL" id="RCDD01000002">
    <property type="protein sequence ID" value="RLK58526.1"/>
    <property type="molecule type" value="Genomic_DNA"/>
</dbReference>
<feature type="transmembrane region" description="Helical" evidence="2">
    <location>
        <begin position="888"/>
        <end position="907"/>
    </location>
</feature>
<feature type="compositionally biased region" description="Low complexity" evidence="1">
    <location>
        <begin position="715"/>
        <end position="757"/>
    </location>
</feature>
<keyword evidence="2" id="KW-0472">Membrane</keyword>
<dbReference type="AlphaFoldDB" id="A0A421B264"/>
<keyword evidence="3" id="KW-0732">Signal</keyword>
<evidence type="ECO:0000256" key="1">
    <source>
        <dbReference type="SAM" id="MobiDB-lite"/>
    </source>
</evidence>
<feature type="region of interest" description="Disordered" evidence="1">
    <location>
        <begin position="401"/>
        <end position="493"/>
    </location>
</feature>
<gene>
    <name evidence="4" type="ORF">CLV68_2993</name>
</gene>
<feature type="signal peptide" evidence="3">
    <location>
        <begin position="1"/>
        <end position="31"/>
    </location>
</feature>
<sequence length="922" mass="94046">MTGALSKGLRRVAAVVAVAALVTAGVATVAAADADRTAAKSNSHWLARQLAADGTIENPLGGSLPDHGLMIDILLAGYASGNGALVEPIVTYLDDEKFANDYFTWDGLLPDMGYDAIIRGGQTAKTLVAAEVSGRNPRDFGGYDMVAETKASIARSGPHKGRISDYSKNPEWSEMVSNEANMFGQSLGVIGLAGVGENDQLAIDRLLTQQCSDGYFRIFFGVIPTAQTPEQDEDVLPNGYKFSTCDEGEPYDQSSPDGDTTGLALSALLAARHAGAPDLDDPIERAVAWLKQNQASSGGWSGGVGTETPNANSTGLITQALADAGGADAEVAKGVRFLKSAQVTAADKDTPIAGELGGIAYTPAGYDSARRNGIGSDLPTWIRASAQASLGLSQVGFYDLTKGNIPDGGEEPTSPSTTPTPTSTTTPAPTTTPDVTTPNVTTTEQTTSTTVAPETRTETVTAAQRPRTRTPRPVSSRAGAQAPPPATAPRTDVIPVVPPPVETPASTPAAKLAAFLAGRLVDGDHIEVNQDGRSFVDYDATADLVFGLRALGGQDDAVQQATLFLLNADSVKAYAHGAPYEKADAAYAEPLAKLQLLGRFLKADGGAPADVDKTVSDLAISLNALREPDGTYVDTGAQGDASQSTERHVWVTLAAIADNDGTAALGALLGRQCRDGTFPVDLSIQGCGSGDLAATAKAVVALNAAPHKAGTPNGTESTSAEPSTSPESTSPESTPSEPSSSSVAPAGGAKGPAIPTGWSTKRLDGLVAAAGALNAKVTPEGVVLDGNAGTDTVLSAVVASGRQAAGLDVKSTAATLGSLLHPDGGMPKLPDGESELVTSIAVAQGVAGTSWVGLDTAPIAPVLRLPTVASVKTDTAERARAAGVANTTAVWVVGIGALLLVAAIVGSRQITRRNTTRKAVSP</sequence>
<organism evidence="4 5">
    <name type="scientific">Actinokineospora cianjurensis</name>
    <dbReference type="NCBI Taxonomy" id="585224"/>
    <lineage>
        <taxon>Bacteria</taxon>
        <taxon>Bacillati</taxon>
        <taxon>Actinomycetota</taxon>
        <taxon>Actinomycetes</taxon>
        <taxon>Pseudonocardiales</taxon>
        <taxon>Pseudonocardiaceae</taxon>
        <taxon>Actinokineospora</taxon>
    </lineage>
</organism>
<dbReference type="Proteomes" id="UP000282454">
    <property type="component" value="Unassembled WGS sequence"/>
</dbReference>
<feature type="region of interest" description="Disordered" evidence="1">
    <location>
        <begin position="706"/>
        <end position="757"/>
    </location>
</feature>
<dbReference type="InterPro" id="IPR008930">
    <property type="entry name" value="Terpenoid_cyclase/PrenylTrfase"/>
</dbReference>
<evidence type="ECO:0008006" key="6">
    <source>
        <dbReference type="Google" id="ProtNLM"/>
    </source>
</evidence>
<protein>
    <recommendedName>
        <fullName evidence="6">Prenyltransferase/squalene oxidase-like repeat protein</fullName>
    </recommendedName>
</protein>
<dbReference type="OrthoDB" id="3637834at2"/>
<proteinExistence type="predicted"/>
<dbReference type="Gene3D" id="1.50.10.20">
    <property type="match status" value="1"/>
</dbReference>
<evidence type="ECO:0000313" key="5">
    <source>
        <dbReference type="Proteomes" id="UP000282454"/>
    </source>
</evidence>
<comment type="caution">
    <text evidence="4">The sequence shown here is derived from an EMBL/GenBank/DDBJ whole genome shotgun (WGS) entry which is preliminary data.</text>
</comment>
<evidence type="ECO:0000313" key="4">
    <source>
        <dbReference type="EMBL" id="RLK58526.1"/>
    </source>
</evidence>